<sequence>MRIEENYSLEKHNTFHLPVKTRWFMEYTNEEELGRVLRDEYFQECLSLHIGSGSNLLFINDFNGIILHSAIKGIRVEKETDEHIWLRVGAAERWDDVVAHAVANGWGGIENLSLIPGEAGAAAIQNIGAYGAEIKDVIESVETYNQLTFEKRIFTNEECQYGYRSSYFKNEHNDPHIVTYIIIRLDKRPSFSINYGNLKEELAKCPEVTLEAIRRAVIAIRQEKLPDPDKLGNAGSFFMNPVIPVAQFEKLKEQYSGMPSYPAGEGKVKVPAGWLIEQCGFKGKSHGPVGVYEKQALVLVNLGEARGHEIALVAESIRTAVKDRFGIEIMPEVKYVG</sequence>
<keyword evidence="16 19" id="KW-0961">Cell wall biogenesis/degradation</keyword>
<dbReference type="InterPro" id="IPR006094">
    <property type="entry name" value="Oxid_FAD_bind_N"/>
</dbReference>
<keyword evidence="10 19" id="KW-0274">FAD</keyword>
<dbReference type="PANTHER" id="PTHR21071">
    <property type="entry name" value="UDP-N-ACETYLENOLPYRUVOYLGLUCOSAMINE REDUCTASE"/>
    <property type="match status" value="1"/>
</dbReference>
<name>A0A0F5J719_9BACT</name>
<keyword evidence="14 19" id="KW-0560">Oxidoreductase</keyword>
<evidence type="ECO:0000256" key="11">
    <source>
        <dbReference type="ARBA" id="ARBA00022857"/>
    </source>
</evidence>
<dbReference type="PATRIC" id="fig|927665.4.peg.3204"/>
<dbReference type="InterPro" id="IPR016167">
    <property type="entry name" value="FAD-bd_PCMH_sub1"/>
</dbReference>
<dbReference type="HOGENOM" id="CLU_035304_0_0_10"/>
<dbReference type="Pfam" id="PF02873">
    <property type="entry name" value="MurB_C"/>
    <property type="match status" value="1"/>
</dbReference>
<keyword evidence="15 19" id="KW-0131">Cell cycle</keyword>
<dbReference type="SUPFAM" id="SSF56194">
    <property type="entry name" value="Uridine diphospho-N-Acetylenolpyruvylglucosamine reductase, MurB, C-terminal domain"/>
    <property type="match status" value="1"/>
</dbReference>
<dbReference type="HAMAP" id="MF_00037">
    <property type="entry name" value="MurB"/>
    <property type="match status" value="1"/>
</dbReference>
<evidence type="ECO:0000256" key="9">
    <source>
        <dbReference type="ARBA" id="ARBA00022630"/>
    </source>
</evidence>
<comment type="function">
    <text evidence="2 19">Cell wall formation.</text>
</comment>
<evidence type="ECO:0000256" key="13">
    <source>
        <dbReference type="ARBA" id="ARBA00022984"/>
    </source>
</evidence>
<dbReference type="GO" id="GO:0009252">
    <property type="term" value="P:peptidoglycan biosynthetic process"/>
    <property type="evidence" value="ECO:0007669"/>
    <property type="project" value="UniProtKB-UniRule"/>
</dbReference>
<comment type="caution">
    <text evidence="21">The sequence shown here is derived from an EMBL/GenBank/DDBJ whole genome shotgun (WGS) entry which is preliminary data.</text>
</comment>
<dbReference type="InterPro" id="IPR016169">
    <property type="entry name" value="FAD-bd_PCMH_sub2"/>
</dbReference>
<dbReference type="Gene3D" id="3.30.465.10">
    <property type="match status" value="1"/>
</dbReference>
<comment type="similarity">
    <text evidence="19">Belongs to the MurB family.</text>
</comment>
<dbReference type="AlphaFoldDB" id="A0A0F5J719"/>
<dbReference type="PROSITE" id="PS51387">
    <property type="entry name" value="FAD_PCMH"/>
    <property type="match status" value="1"/>
</dbReference>
<reference evidence="21 22" key="1">
    <citation type="submission" date="2013-04" db="EMBL/GenBank/DDBJ databases">
        <title>The Genome Sequence of Parabacteroides goldsteinii DSM 19448.</title>
        <authorList>
            <consortium name="The Broad Institute Genomics Platform"/>
            <person name="Earl A."/>
            <person name="Ward D."/>
            <person name="Feldgarden M."/>
            <person name="Gevers D."/>
            <person name="Martens E."/>
            <person name="Sakamoto M."/>
            <person name="Benno Y."/>
            <person name="Song Y."/>
            <person name="Liu C."/>
            <person name="Lee J."/>
            <person name="Bolanos M."/>
            <person name="Vaisanen M.L."/>
            <person name="Finegold S.M."/>
            <person name="Walker B."/>
            <person name="Young S."/>
            <person name="Zeng Q."/>
            <person name="Gargeya S."/>
            <person name="Fitzgerald M."/>
            <person name="Haas B."/>
            <person name="Abouelleil A."/>
            <person name="Allen A.W."/>
            <person name="Alvarado L."/>
            <person name="Arachchi H.M."/>
            <person name="Berlin A.M."/>
            <person name="Chapman S.B."/>
            <person name="Gainer-Dewar J."/>
            <person name="Goldberg J."/>
            <person name="Griggs A."/>
            <person name="Gujja S."/>
            <person name="Hansen M."/>
            <person name="Howarth C."/>
            <person name="Imamovic A."/>
            <person name="Ireland A."/>
            <person name="Larimer J."/>
            <person name="McCowan C."/>
            <person name="Murphy C."/>
            <person name="Pearson M."/>
            <person name="Poon T.W."/>
            <person name="Priest M."/>
            <person name="Roberts A."/>
            <person name="Saif S."/>
            <person name="Shea T."/>
            <person name="Sisk P."/>
            <person name="Sykes S."/>
            <person name="Wortman J."/>
            <person name="Nusbaum C."/>
            <person name="Birren B."/>
        </authorList>
    </citation>
    <scope>NUCLEOTIDE SEQUENCE [LARGE SCALE GENOMIC DNA]</scope>
    <source>
        <strain evidence="21 22">DSM 19448</strain>
    </source>
</reference>
<keyword evidence="8 19" id="KW-0132">Cell division</keyword>
<dbReference type="RefSeq" id="WP_007652952.1">
    <property type="nucleotide sequence ID" value="NZ_KQ033913.1"/>
</dbReference>
<feature type="domain" description="FAD-binding PCMH-type" evidence="20">
    <location>
        <begin position="16"/>
        <end position="188"/>
    </location>
</feature>
<dbReference type="NCBIfam" id="TIGR00179">
    <property type="entry name" value="murB"/>
    <property type="match status" value="1"/>
</dbReference>
<evidence type="ECO:0000256" key="7">
    <source>
        <dbReference type="ARBA" id="ARBA00022490"/>
    </source>
</evidence>
<dbReference type="InterPro" id="IPR003170">
    <property type="entry name" value="MurB"/>
</dbReference>
<gene>
    <name evidence="19" type="primary">murB</name>
    <name evidence="21" type="ORF">HMPREF1535_03116</name>
</gene>
<keyword evidence="13 19" id="KW-0573">Peptidoglycan synthesis</keyword>
<proteinExistence type="inferred from homology"/>
<evidence type="ECO:0000259" key="20">
    <source>
        <dbReference type="PROSITE" id="PS51387"/>
    </source>
</evidence>
<evidence type="ECO:0000256" key="8">
    <source>
        <dbReference type="ARBA" id="ARBA00022618"/>
    </source>
</evidence>
<dbReference type="GO" id="GO:0005829">
    <property type="term" value="C:cytosol"/>
    <property type="evidence" value="ECO:0007669"/>
    <property type="project" value="TreeGrafter"/>
</dbReference>
<keyword evidence="7 19" id="KW-0963">Cytoplasm</keyword>
<evidence type="ECO:0000256" key="18">
    <source>
        <dbReference type="ARBA" id="ARBA00048914"/>
    </source>
</evidence>
<evidence type="ECO:0000313" key="22">
    <source>
        <dbReference type="Proteomes" id="UP000033047"/>
    </source>
</evidence>
<dbReference type="NCBIfam" id="NF000755">
    <property type="entry name" value="PRK00046.1"/>
    <property type="match status" value="1"/>
</dbReference>
<dbReference type="InterPro" id="IPR036635">
    <property type="entry name" value="MurB_C_sf"/>
</dbReference>
<dbReference type="NCBIfam" id="NF010478">
    <property type="entry name" value="PRK13903.1"/>
    <property type="match status" value="1"/>
</dbReference>
<evidence type="ECO:0000256" key="12">
    <source>
        <dbReference type="ARBA" id="ARBA00022960"/>
    </source>
</evidence>
<dbReference type="Gene3D" id="3.30.43.10">
    <property type="entry name" value="Uridine Diphospho-n-acetylenolpyruvylglucosamine Reductase, domain 2"/>
    <property type="match status" value="1"/>
</dbReference>
<evidence type="ECO:0000256" key="15">
    <source>
        <dbReference type="ARBA" id="ARBA00023306"/>
    </source>
</evidence>
<evidence type="ECO:0000256" key="1">
    <source>
        <dbReference type="ARBA" id="ARBA00001974"/>
    </source>
</evidence>
<dbReference type="InterPro" id="IPR011601">
    <property type="entry name" value="MurB_C"/>
</dbReference>
<evidence type="ECO:0000256" key="4">
    <source>
        <dbReference type="ARBA" id="ARBA00004752"/>
    </source>
</evidence>
<evidence type="ECO:0000256" key="3">
    <source>
        <dbReference type="ARBA" id="ARBA00004496"/>
    </source>
</evidence>
<dbReference type="Proteomes" id="UP000033047">
    <property type="component" value="Unassembled WGS sequence"/>
</dbReference>
<dbReference type="InterPro" id="IPR016166">
    <property type="entry name" value="FAD-bd_PCMH"/>
</dbReference>
<evidence type="ECO:0000256" key="19">
    <source>
        <dbReference type="HAMAP-Rule" id="MF_00037"/>
    </source>
</evidence>
<dbReference type="SUPFAM" id="SSF56176">
    <property type="entry name" value="FAD-binding/transporter-associated domain-like"/>
    <property type="match status" value="1"/>
</dbReference>
<evidence type="ECO:0000256" key="16">
    <source>
        <dbReference type="ARBA" id="ARBA00023316"/>
    </source>
</evidence>
<dbReference type="Gene3D" id="3.90.78.10">
    <property type="entry name" value="UDP-N-acetylenolpyruvoylglucosamine reductase, C-terminal domain"/>
    <property type="match status" value="1"/>
</dbReference>
<dbReference type="UniPathway" id="UPA00219"/>
<dbReference type="EMBL" id="AQHV01000014">
    <property type="protein sequence ID" value="KKB53574.1"/>
    <property type="molecule type" value="Genomic_DNA"/>
</dbReference>
<comment type="pathway">
    <text evidence="4 19">Cell wall biogenesis; peptidoglycan biosynthesis.</text>
</comment>
<dbReference type="GO" id="GO:0008762">
    <property type="term" value="F:UDP-N-acetylmuramate dehydrogenase activity"/>
    <property type="evidence" value="ECO:0007669"/>
    <property type="project" value="UniProtKB-UniRule"/>
</dbReference>
<keyword evidence="9 19" id="KW-0285">Flavoprotein</keyword>
<dbReference type="GO" id="GO:0008360">
    <property type="term" value="P:regulation of cell shape"/>
    <property type="evidence" value="ECO:0007669"/>
    <property type="project" value="UniProtKB-KW"/>
</dbReference>
<protein>
    <recommendedName>
        <fullName evidence="6 19">UDP-N-acetylenolpyruvoylglucosamine reductase</fullName>
        <ecNumber evidence="5 19">1.3.1.98</ecNumber>
    </recommendedName>
    <alternativeName>
        <fullName evidence="17 19">UDP-N-acetylmuramate dehydrogenase</fullName>
    </alternativeName>
</protein>
<dbReference type="Pfam" id="PF01565">
    <property type="entry name" value="FAD_binding_4"/>
    <property type="match status" value="1"/>
</dbReference>
<evidence type="ECO:0000256" key="5">
    <source>
        <dbReference type="ARBA" id="ARBA00012518"/>
    </source>
</evidence>
<dbReference type="InterPro" id="IPR036318">
    <property type="entry name" value="FAD-bd_PCMH-like_sf"/>
</dbReference>
<evidence type="ECO:0000256" key="2">
    <source>
        <dbReference type="ARBA" id="ARBA00003921"/>
    </source>
</evidence>
<organism evidence="21 22">
    <name type="scientific">Parabacteroides goldsteinii DSM 19448 = WAL 12034</name>
    <dbReference type="NCBI Taxonomy" id="927665"/>
    <lineage>
        <taxon>Bacteria</taxon>
        <taxon>Pseudomonadati</taxon>
        <taxon>Bacteroidota</taxon>
        <taxon>Bacteroidia</taxon>
        <taxon>Bacteroidales</taxon>
        <taxon>Tannerellaceae</taxon>
        <taxon>Parabacteroides</taxon>
    </lineage>
</organism>
<feature type="active site" description="Proton donor" evidence="19">
    <location>
        <position position="236"/>
    </location>
</feature>
<dbReference type="GO" id="GO:0051301">
    <property type="term" value="P:cell division"/>
    <property type="evidence" value="ECO:0007669"/>
    <property type="project" value="UniProtKB-KW"/>
</dbReference>
<feature type="active site" evidence="19">
    <location>
        <position position="164"/>
    </location>
</feature>
<evidence type="ECO:0000313" key="21">
    <source>
        <dbReference type="EMBL" id="KKB53574.1"/>
    </source>
</evidence>
<feature type="active site" evidence="19">
    <location>
        <position position="332"/>
    </location>
</feature>
<comment type="subcellular location">
    <subcellularLocation>
        <location evidence="3 19">Cytoplasm</location>
    </subcellularLocation>
</comment>
<keyword evidence="12 19" id="KW-0133">Cell shape</keyword>
<dbReference type="STRING" id="927665.HMPREF1535_03116"/>
<comment type="catalytic activity">
    <reaction evidence="18 19">
        <text>UDP-N-acetyl-alpha-D-muramate + NADP(+) = UDP-N-acetyl-3-O-(1-carboxyvinyl)-alpha-D-glucosamine + NADPH + H(+)</text>
        <dbReference type="Rhea" id="RHEA:12248"/>
        <dbReference type="ChEBI" id="CHEBI:15378"/>
        <dbReference type="ChEBI" id="CHEBI:57783"/>
        <dbReference type="ChEBI" id="CHEBI:58349"/>
        <dbReference type="ChEBI" id="CHEBI:68483"/>
        <dbReference type="ChEBI" id="CHEBI:70757"/>
        <dbReference type="EC" id="1.3.1.98"/>
    </reaction>
</comment>
<evidence type="ECO:0000256" key="10">
    <source>
        <dbReference type="ARBA" id="ARBA00022827"/>
    </source>
</evidence>
<evidence type="ECO:0000256" key="6">
    <source>
        <dbReference type="ARBA" id="ARBA00015188"/>
    </source>
</evidence>
<dbReference type="GO" id="GO:0071949">
    <property type="term" value="F:FAD binding"/>
    <property type="evidence" value="ECO:0007669"/>
    <property type="project" value="InterPro"/>
</dbReference>
<accession>A0A0F5J719</accession>
<evidence type="ECO:0000256" key="17">
    <source>
        <dbReference type="ARBA" id="ARBA00031026"/>
    </source>
</evidence>
<comment type="cofactor">
    <cofactor evidence="1 19">
        <name>FAD</name>
        <dbReference type="ChEBI" id="CHEBI:57692"/>
    </cofactor>
</comment>
<dbReference type="GO" id="GO:0071555">
    <property type="term" value="P:cell wall organization"/>
    <property type="evidence" value="ECO:0007669"/>
    <property type="project" value="UniProtKB-KW"/>
</dbReference>
<dbReference type="PANTHER" id="PTHR21071:SF4">
    <property type="entry name" value="UDP-N-ACETYLENOLPYRUVOYLGLUCOSAMINE REDUCTASE"/>
    <property type="match status" value="1"/>
</dbReference>
<dbReference type="EC" id="1.3.1.98" evidence="5 19"/>
<keyword evidence="11 19" id="KW-0521">NADP</keyword>
<evidence type="ECO:0000256" key="14">
    <source>
        <dbReference type="ARBA" id="ARBA00023002"/>
    </source>
</evidence>